<evidence type="ECO:0000256" key="7">
    <source>
        <dbReference type="ARBA" id="ARBA00023239"/>
    </source>
</evidence>
<dbReference type="CDD" id="cd06829">
    <property type="entry name" value="PLPDE_III_CANSDC"/>
    <property type="match status" value="1"/>
</dbReference>
<evidence type="ECO:0000256" key="11">
    <source>
        <dbReference type="SAM" id="MobiDB-lite"/>
    </source>
</evidence>
<evidence type="ECO:0000259" key="12">
    <source>
        <dbReference type="Pfam" id="PF00278"/>
    </source>
</evidence>
<dbReference type="Pfam" id="PF00278">
    <property type="entry name" value="Orn_DAP_Arg_deC"/>
    <property type="match status" value="1"/>
</dbReference>
<gene>
    <name evidence="13" type="ORF">BECKSD772D_GA0070982_10469</name>
</gene>
<evidence type="ECO:0000256" key="2">
    <source>
        <dbReference type="ARBA" id="ARBA00012259"/>
    </source>
</evidence>
<evidence type="ECO:0000256" key="9">
    <source>
        <dbReference type="ARBA" id="ARBA00047351"/>
    </source>
</evidence>
<dbReference type="AlphaFoldDB" id="A0A451BM65"/>
<dbReference type="GO" id="GO:0008836">
    <property type="term" value="F:diaminopimelate decarboxylase activity"/>
    <property type="evidence" value="ECO:0007669"/>
    <property type="project" value="TreeGrafter"/>
</dbReference>
<proteinExistence type="inferred from homology"/>
<dbReference type="EC" id="4.1.1.96" evidence="2"/>
<evidence type="ECO:0000256" key="4">
    <source>
        <dbReference type="ARBA" id="ARBA00022793"/>
    </source>
</evidence>
<evidence type="ECO:0000256" key="3">
    <source>
        <dbReference type="ARBA" id="ARBA00013633"/>
    </source>
</evidence>
<dbReference type="EMBL" id="CAADHB010000046">
    <property type="protein sequence ID" value="VFK79356.1"/>
    <property type="molecule type" value="Genomic_DNA"/>
</dbReference>
<dbReference type="InterPro" id="IPR029066">
    <property type="entry name" value="PLP-binding_barrel"/>
</dbReference>
<dbReference type="GO" id="GO:0045312">
    <property type="term" value="P:nor-spermidine biosynthetic process"/>
    <property type="evidence" value="ECO:0007669"/>
    <property type="project" value="InterPro"/>
</dbReference>
<comment type="cofactor">
    <cofactor evidence="1">
        <name>pyridoxal 5'-phosphate</name>
        <dbReference type="ChEBI" id="CHEBI:597326"/>
    </cofactor>
</comment>
<dbReference type="SUPFAM" id="SSF50621">
    <property type="entry name" value="Alanine racemase C-terminal domain-like"/>
    <property type="match status" value="1"/>
</dbReference>
<evidence type="ECO:0000313" key="13">
    <source>
        <dbReference type="EMBL" id="VFK79356.1"/>
    </source>
</evidence>
<dbReference type="InterPro" id="IPR022643">
    <property type="entry name" value="De-COase2_C"/>
</dbReference>
<evidence type="ECO:0000256" key="5">
    <source>
        <dbReference type="ARBA" id="ARBA00022898"/>
    </source>
</evidence>
<dbReference type="GO" id="GO:0008295">
    <property type="term" value="P:spermidine biosynthetic process"/>
    <property type="evidence" value="ECO:0007669"/>
    <property type="project" value="UniProtKB-KW"/>
</dbReference>
<evidence type="ECO:0000256" key="8">
    <source>
        <dbReference type="ARBA" id="ARBA00025802"/>
    </source>
</evidence>
<keyword evidence="4" id="KW-0210">Decarboxylase</keyword>
<feature type="region of interest" description="Disordered" evidence="11">
    <location>
        <begin position="100"/>
        <end position="134"/>
    </location>
</feature>
<accession>A0A451BM65</accession>
<sequence length="596" mass="66274">MSAPYKPPLAVHLVWHPSDKDSVDPIIQAVSKHLSRDVERPFSRNLNIPLFFYSSDSPDTPPCGPPQGLAARDILFVSTSVNTRGREVWNDYSPKGILRAGPPEIISGPETGRSINGGNRLSRGNGEGVAKAPPLPNTCSASCVEGPSQSSANNVSHIKSLISMFRKNKDSEKIDARARNTPFGAWREALTNKGHSRTRSVWIYVQGSSFRRNSVNLDTPFYLIDETRMIKYLERIDYVRRKSGAKSVLALKCFSNWCVFELMRGYMDGTTSSGVYEARLGHERFGGETHGYCVAYTKGEVKEIVRYCDKIIFNSLGQLRTYKDMVGGISVGLRINPGVGWSCHPTCDPVRRYSRLGAPSSTLPTDIGAEIDGAMFHYNCDHEDFDGFARQLQTMENDFGDLLHQLKWVSLGGGVAFTKDGYPLDDFCHLLKEFGERFHVQLYLEPGEAAVTHSTSLVVTVLDIVRNERTMLIVDAGTEPHLLDVLTYGYAPTLEEGEILAGSSAEEFRGSDNGHVYVVCGRTCLAGDEFGVYRFDRKIKIGDRLHFNNAGGYSMVKKNWFNGIGMPSIAHKKLDGSVRIVHAPTYEDYLREKQNT</sequence>
<comment type="catalytic activity">
    <reaction evidence="10">
        <text>carboxynorspermidine + H(+) = norspermidine + CO2</text>
        <dbReference type="Rhea" id="RHEA:34099"/>
        <dbReference type="ChEBI" id="CHEBI:15378"/>
        <dbReference type="ChEBI" id="CHEBI:16526"/>
        <dbReference type="ChEBI" id="CHEBI:57920"/>
        <dbReference type="ChEBI" id="CHEBI:65070"/>
        <dbReference type="EC" id="4.1.1.96"/>
    </reaction>
</comment>
<dbReference type="PANTHER" id="PTHR43727:SF1">
    <property type="entry name" value="CARBOXYNORSPERMIDINE_CARBOXYSPERMIDINE DECARBOXYLASE"/>
    <property type="match status" value="1"/>
</dbReference>
<dbReference type="GO" id="GO:0009089">
    <property type="term" value="P:lysine biosynthetic process via diaminopimelate"/>
    <property type="evidence" value="ECO:0007669"/>
    <property type="project" value="TreeGrafter"/>
</dbReference>
<feature type="domain" description="Orn/DAP/Arg decarboxylase 2 C-terminal" evidence="12">
    <location>
        <begin position="398"/>
        <end position="551"/>
    </location>
</feature>
<organism evidence="13">
    <name type="scientific">Candidatus Kentrum sp. SD</name>
    <dbReference type="NCBI Taxonomy" id="2126332"/>
    <lineage>
        <taxon>Bacteria</taxon>
        <taxon>Pseudomonadati</taxon>
        <taxon>Pseudomonadota</taxon>
        <taxon>Gammaproteobacteria</taxon>
        <taxon>Candidatus Kentrum</taxon>
    </lineage>
</organism>
<keyword evidence="7" id="KW-0456">Lyase</keyword>
<keyword evidence="5" id="KW-0663">Pyridoxal phosphate</keyword>
<dbReference type="InterPro" id="IPR009006">
    <property type="entry name" value="Ala_racemase/Decarboxylase_C"/>
</dbReference>
<dbReference type="PANTHER" id="PTHR43727">
    <property type="entry name" value="DIAMINOPIMELATE DECARBOXYLASE"/>
    <property type="match status" value="1"/>
</dbReference>
<dbReference type="InterPro" id="IPR005730">
    <property type="entry name" value="Nsp_de-COase"/>
</dbReference>
<evidence type="ECO:0000256" key="6">
    <source>
        <dbReference type="ARBA" id="ARBA00023066"/>
    </source>
</evidence>
<dbReference type="Gene3D" id="3.20.20.10">
    <property type="entry name" value="Alanine racemase"/>
    <property type="match status" value="1"/>
</dbReference>
<comment type="catalytic activity">
    <reaction evidence="9">
        <text>carboxyspermidine + H(+) = spermidine + CO2</text>
        <dbReference type="Rhea" id="RHEA:34095"/>
        <dbReference type="ChEBI" id="CHEBI:15378"/>
        <dbReference type="ChEBI" id="CHEBI:16526"/>
        <dbReference type="ChEBI" id="CHEBI:57834"/>
        <dbReference type="ChEBI" id="CHEBI:65072"/>
        <dbReference type="EC" id="4.1.1.96"/>
    </reaction>
</comment>
<name>A0A451BM65_9GAMM</name>
<comment type="similarity">
    <text evidence="8">Belongs to the Orn/Lys/Arg decarboxylase class-II family. NspC subfamily.</text>
</comment>
<dbReference type="SUPFAM" id="SSF51419">
    <property type="entry name" value="PLP-binding barrel"/>
    <property type="match status" value="1"/>
</dbReference>
<protein>
    <recommendedName>
        <fullName evidence="3">Carboxynorspermidine/carboxyspermidine decarboxylase</fullName>
        <ecNumber evidence="2">4.1.1.96</ecNumber>
    </recommendedName>
</protein>
<dbReference type="Gene3D" id="2.40.37.10">
    <property type="entry name" value="Lyase, Ornithine Decarboxylase, Chain A, domain 1"/>
    <property type="match status" value="1"/>
</dbReference>
<evidence type="ECO:0000256" key="1">
    <source>
        <dbReference type="ARBA" id="ARBA00001933"/>
    </source>
</evidence>
<reference evidence="13" key="1">
    <citation type="submission" date="2019-02" db="EMBL/GenBank/DDBJ databases">
        <authorList>
            <person name="Gruber-Vodicka R. H."/>
            <person name="Seah K. B. B."/>
        </authorList>
    </citation>
    <scope>NUCLEOTIDE SEQUENCE</scope>
    <source>
        <strain evidence="13">BECK_S127</strain>
    </source>
</reference>
<keyword evidence="6" id="KW-0745">Spermidine biosynthesis</keyword>
<evidence type="ECO:0000256" key="10">
    <source>
        <dbReference type="ARBA" id="ARBA00047389"/>
    </source>
</evidence>